<evidence type="ECO:0000313" key="2">
    <source>
        <dbReference type="Proteomes" id="UP000066049"/>
    </source>
</evidence>
<dbReference type="KEGG" id="ccoc:CCON33237_1616"/>
<dbReference type="EMBL" id="CP012541">
    <property type="protein sequence ID" value="ALF48264.1"/>
    <property type="molecule type" value="Genomic_DNA"/>
</dbReference>
<dbReference type="PATRIC" id="fig|199.248.peg.1668"/>
<dbReference type="GeneID" id="28663295"/>
<gene>
    <name evidence="1" type="primary">tsaC</name>
    <name evidence="1" type="ORF">CCON33237_1616</name>
</gene>
<dbReference type="EC" id="2.7.7.87" evidence="1"/>
<dbReference type="InterPro" id="IPR017945">
    <property type="entry name" value="DHBP_synth_RibB-like_a/b_dom"/>
</dbReference>
<dbReference type="GO" id="GO:0061710">
    <property type="term" value="F:L-threonylcarbamoyladenylate synthase"/>
    <property type="evidence" value="ECO:0007669"/>
    <property type="project" value="UniProtKB-EC"/>
</dbReference>
<dbReference type="SUPFAM" id="SSF55821">
    <property type="entry name" value="YrdC/RibB"/>
    <property type="match status" value="1"/>
</dbReference>
<dbReference type="Proteomes" id="UP000066049">
    <property type="component" value="Chromosome"/>
</dbReference>
<keyword evidence="1" id="KW-0808">Transferase</keyword>
<accession>A0A0M4TNY8</accession>
<keyword evidence="1" id="KW-0548">Nucleotidyltransferase</keyword>
<reference evidence="2" key="1">
    <citation type="submission" date="2015-08" db="EMBL/GenBank/DDBJ databases">
        <title>Comparative genomics of the Campylobacter concisus group.</title>
        <authorList>
            <person name="Miller W.G."/>
            <person name="Yee E."/>
            <person name="Chapman M.H."/>
            <person name="Huynh S."/>
            <person name="Bono J.L."/>
            <person name="On S.L.W."/>
            <person name="St Leger J."/>
            <person name="Foster G."/>
            <person name="Parker C.T."/>
        </authorList>
    </citation>
    <scope>NUCLEOTIDE SEQUENCE [LARGE SCALE GENOMIC DNA]</scope>
    <source>
        <strain evidence="2">ATCC 33237</strain>
    </source>
</reference>
<proteinExistence type="predicted"/>
<protein>
    <submittedName>
        <fullName evidence="1">Threonylcarbamoyl-AMP synthase TsaC</fullName>
        <ecNumber evidence="1">2.7.7.87</ecNumber>
    </submittedName>
</protein>
<organism evidence="1 2">
    <name type="scientific">Campylobacter concisus</name>
    <dbReference type="NCBI Taxonomy" id="199"/>
    <lineage>
        <taxon>Bacteria</taxon>
        <taxon>Pseudomonadati</taxon>
        <taxon>Campylobacterota</taxon>
        <taxon>Epsilonproteobacteria</taxon>
        <taxon>Campylobacterales</taxon>
        <taxon>Campylobacteraceae</taxon>
        <taxon>Campylobacter</taxon>
    </lineage>
</organism>
<name>A0A0M4TNY8_9BACT</name>
<dbReference type="AlphaFoldDB" id="A0A0M4TNY8"/>
<sequence>MIFLAQTDTTAGFLSKDYKEINRAKMRDENKPCLITTAKFSVLNELVRVPKKYKNFIRRSRKATFLYPNLKAIRVVKECEHEKFLAKFDWLYSSSANKNRQNFNEAWAMSVADEIVDDHFFEDAPSKIYKISRKKIKRLR</sequence>
<evidence type="ECO:0000313" key="1">
    <source>
        <dbReference type="EMBL" id="ALF48264.1"/>
    </source>
</evidence>
<dbReference type="RefSeq" id="WP_054197181.1">
    <property type="nucleotide sequence ID" value="NZ_CP012541.1"/>
</dbReference>